<keyword evidence="1" id="KW-0808">Transferase</keyword>
<dbReference type="SUPFAM" id="SSF53448">
    <property type="entry name" value="Nucleotide-diphospho-sugar transferases"/>
    <property type="match status" value="1"/>
</dbReference>
<dbReference type="InterPro" id="IPR050793">
    <property type="entry name" value="CMP-NeuNAc_synthase"/>
</dbReference>
<dbReference type="PANTHER" id="PTHR21485:SF6">
    <property type="entry name" value="N-ACYLNEURAMINATE CYTIDYLYLTRANSFERASE-RELATED"/>
    <property type="match status" value="1"/>
</dbReference>
<dbReference type="Gene3D" id="3.90.550.10">
    <property type="entry name" value="Spore Coat Polysaccharide Biosynthesis Protein SpsA, Chain A"/>
    <property type="match status" value="1"/>
</dbReference>
<dbReference type="InterPro" id="IPR003329">
    <property type="entry name" value="Cytidylyl_trans"/>
</dbReference>
<proteinExistence type="predicted"/>
<evidence type="ECO:0000313" key="2">
    <source>
        <dbReference type="Proteomes" id="UP000249008"/>
    </source>
</evidence>
<dbReference type="EMBL" id="LS483487">
    <property type="protein sequence ID" value="SQJ06901.1"/>
    <property type="molecule type" value="Genomic_DNA"/>
</dbReference>
<keyword evidence="1" id="KW-0548">Nucleotidyltransferase</keyword>
<dbReference type="EC" id="2.7.7.43" evidence="1"/>
<organism evidence="1 2">
    <name type="scientific">Fusobacterium ulcerans</name>
    <dbReference type="NCBI Taxonomy" id="861"/>
    <lineage>
        <taxon>Bacteria</taxon>
        <taxon>Fusobacteriati</taxon>
        <taxon>Fusobacteriota</taxon>
        <taxon>Fusobacteriia</taxon>
        <taxon>Fusobacteriales</taxon>
        <taxon>Fusobacteriaceae</taxon>
        <taxon>Fusobacterium</taxon>
    </lineage>
</organism>
<dbReference type="CDD" id="cd02513">
    <property type="entry name" value="CMP-NeuAc_Synthase"/>
    <property type="match status" value="1"/>
</dbReference>
<protein>
    <submittedName>
        <fullName evidence="1">N-acylneuraminate cytidylyltransferase</fullName>
        <ecNumber evidence="1">2.7.7.43</ecNumber>
    </submittedName>
</protein>
<reference evidence="1 2" key="1">
    <citation type="submission" date="2018-06" db="EMBL/GenBank/DDBJ databases">
        <authorList>
            <consortium name="Pathogen Informatics"/>
            <person name="Doyle S."/>
        </authorList>
    </citation>
    <scope>NUCLEOTIDE SEQUENCE [LARGE SCALE GENOMIC DNA]</scope>
    <source>
        <strain evidence="1 2">NCTC12112</strain>
    </source>
</reference>
<dbReference type="InterPro" id="IPR029044">
    <property type="entry name" value="Nucleotide-diphossugar_trans"/>
</dbReference>
<sequence>MKEKILVIIPARSGSKGLKDKNIKMMNGKPLIAYTIEAAQNSKIFEDIIISTDSEKYAEIAKKYGGSVPYLRDKKLANDNAKSSDVILDILNRVEKKYDSFIMLQPTSPLRTEKNIIEAYKMYLEKKASSVVSVCEMEHSPLWANILNEERRMDSFLKGIDVNKNRQELETYYRINGALYIANVEYFKKYQDFYYKDSYAYIMEKENSIDIDDELDFKIAEYLIKNK</sequence>
<dbReference type="AlphaFoldDB" id="A0AAX2JBU9"/>
<gene>
    <name evidence="1" type="primary">neuA</name>
    <name evidence="1" type="ORF">NCTC12112_02131</name>
</gene>
<dbReference type="Pfam" id="PF02348">
    <property type="entry name" value="CTP_transf_3"/>
    <property type="match status" value="1"/>
</dbReference>
<dbReference type="PANTHER" id="PTHR21485">
    <property type="entry name" value="HAD SUPERFAMILY MEMBERS CMAS AND KDSC"/>
    <property type="match status" value="1"/>
</dbReference>
<dbReference type="GO" id="GO:0008781">
    <property type="term" value="F:N-acylneuraminate cytidylyltransferase activity"/>
    <property type="evidence" value="ECO:0007669"/>
    <property type="project" value="UniProtKB-EC"/>
</dbReference>
<dbReference type="KEGG" id="ful:C4N20_01270"/>
<evidence type="ECO:0000313" key="1">
    <source>
        <dbReference type="EMBL" id="SQJ06901.1"/>
    </source>
</evidence>
<accession>A0AAX2JBU9</accession>
<dbReference type="RefSeq" id="WP_005981692.1">
    <property type="nucleotide sequence ID" value="NZ_CABKNW010000005.1"/>
</dbReference>
<dbReference type="Proteomes" id="UP000249008">
    <property type="component" value="Chromosome 1"/>
</dbReference>
<dbReference type="GeneID" id="78453419"/>
<name>A0AAX2JBU9_9FUSO</name>